<gene>
    <name evidence="9" type="ORF">EV186_102928</name>
</gene>
<comment type="catalytic activity">
    <reaction evidence="1 7">
        <text>5-hydroxyisourate + H2O = 5-hydroxy-2-oxo-4-ureido-2,5-dihydro-1H-imidazole-5-carboxylate + H(+)</text>
        <dbReference type="Rhea" id="RHEA:23736"/>
        <dbReference type="ChEBI" id="CHEBI:15377"/>
        <dbReference type="ChEBI" id="CHEBI:15378"/>
        <dbReference type="ChEBI" id="CHEBI:18072"/>
        <dbReference type="ChEBI" id="CHEBI:58639"/>
        <dbReference type="EC" id="3.5.2.17"/>
    </reaction>
</comment>
<evidence type="ECO:0000313" key="9">
    <source>
        <dbReference type="EMBL" id="TDQ01061.1"/>
    </source>
</evidence>
<dbReference type="Gene3D" id="2.60.40.180">
    <property type="entry name" value="Transthyretin/hydroxyisourate hydrolase domain"/>
    <property type="match status" value="1"/>
</dbReference>
<keyword evidence="10" id="KW-1185">Reference proteome</keyword>
<name>A0A4V3CZU8_LABRH</name>
<dbReference type="PANTHER" id="PTHR10395">
    <property type="entry name" value="URICASE AND TRANSTHYRETIN-RELATED"/>
    <property type="match status" value="1"/>
</dbReference>
<evidence type="ECO:0000256" key="2">
    <source>
        <dbReference type="ARBA" id="ARBA00002704"/>
    </source>
</evidence>
<evidence type="ECO:0000259" key="8">
    <source>
        <dbReference type="Pfam" id="PF00576"/>
    </source>
</evidence>
<dbReference type="InterPro" id="IPR023416">
    <property type="entry name" value="Transthyretin/HIU_hydrolase_d"/>
</dbReference>
<dbReference type="EC" id="3.5.2.17" evidence="7"/>
<dbReference type="SUPFAM" id="SSF49472">
    <property type="entry name" value="Transthyretin (synonym: prealbumin)"/>
    <property type="match status" value="1"/>
</dbReference>
<keyword evidence="6 7" id="KW-0378">Hydrolase</keyword>
<organism evidence="9 10">
    <name type="scientific">Labedaea rhizosphaerae</name>
    <dbReference type="NCBI Taxonomy" id="598644"/>
    <lineage>
        <taxon>Bacteria</taxon>
        <taxon>Bacillati</taxon>
        <taxon>Actinomycetota</taxon>
        <taxon>Actinomycetes</taxon>
        <taxon>Pseudonocardiales</taxon>
        <taxon>Pseudonocardiaceae</taxon>
        <taxon>Labedaea</taxon>
    </lineage>
</organism>
<evidence type="ECO:0000256" key="5">
    <source>
        <dbReference type="ARBA" id="ARBA00022631"/>
    </source>
</evidence>
<dbReference type="RefSeq" id="WP_133849687.1">
    <property type="nucleotide sequence ID" value="NZ_SNXZ01000002.1"/>
</dbReference>
<accession>A0A4V3CZU8</accession>
<comment type="subunit">
    <text evidence="4 7">Homotetramer.</text>
</comment>
<dbReference type="EMBL" id="SNXZ01000002">
    <property type="protein sequence ID" value="TDQ01061.1"/>
    <property type="molecule type" value="Genomic_DNA"/>
</dbReference>
<dbReference type="InterPro" id="IPR014306">
    <property type="entry name" value="Hydroxyisourate_hydrolase"/>
</dbReference>
<evidence type="ECO:0000256" key="6">
    <source>
        <dbReference type="ARBA" id="ARBA00022801"/>
    </source>
</evidence>
<evidence type="ECO:0000256" key="4">
    <source>
        <dbReference type="ARBA" id="ARBA00011881"/>
    </source>
</evidence>
<dbReference type="Pfam" id="PF00576">
    <property type="entry name" value="Transthyretin"/>
    <property type="match status" value="1"/>
</dbReference>
<feature type="domain" description="Transthyretin/hydroxyisourate hydrolase" evidence="8">
    <location>
        <begin position="5"/>
        <end position="103"/>
    </location>
</feature>
<evidence type="ECO:0000256" key="1">
    <source>
        <dbReference type="ARBA" id="ARBA00001043"/>
    </source>
</evidence>
<dbReference type="AlphaFoldDB" id="A0A4V3CZU8"/>
<reference evidence="9 10" key="1">
    <citation type="submission" date="2019-03" db="EMBL/GenBank/DDBJ databases">
        <title>Genomic Encyclopedia of Type Strains, Phase IV (KMG-IV): sequencing the most valuable type-strain genomes for metagenomic binning, comparative biology and taxonomic classification.</title>
        <authorList>
            <person name="Goeker M."/>
        </authorList>
    </citation>
    <scope>NUCLEOTIDE SEQUENCE [LARGE SCALE GENOMIC DNA]</scope>
    <source>
        <strain evidence="9 10">DSM 45361</strain>
    </source>
</reference>
<dbReference type="InterPro" id="IPR023418">
    <property type="entry name" value="Thyroxine_BS"/>
</dbReference>
<comment type="function">
    <text evidence="2">Catalyzes the hydrolysis of 5-hydroxyisourate (HIU) to 2-oxo-4-hydroxy-4-carboxy-5-ureidoimidazoline (OHCU).</text>
</comment>
<proteinExistence type="inferred from homology"/>
<keyword evidence="5 7" id="KW-0659">Purine metabolism</keyword>
<dbReference type="GO" id="GO:0033971">
    <property type="term" value="F:hydroxyisourate hydrolase activity"/>
    <property type="evidence" value="ECO:0007669"/>
    <property type="project" value="UniProtKB-EC"/>
</dbReference>
<comment type="caution">
    <text evidence="9">The sequence shown here is derived from an EMBL/GenBank/DDBJ whole genome shotgun (WGS) entry which is preliminary data.</text>
</comment>
<protein>
    <recommendedName>
        <fullName evidence="7">5-hydroxyisourate hydrolase</fullName>
        <shortName evidence="7">HIU hydrolase</shortName>
        <shortName evidence="7">HIUHase</shortName>
        <ecNumber evidence="7">3.5.2.17</ecNumber>
    </recommendedName>
</protein>
<dbReference type="OrthoDB" id="9792386at2"/>
<dbReference type="PROSITE" id="PS00768">
    <property type="entry name" value="TRANSTHYRETIN_1"/>
    <property type="match status" value="1"/>
</dbReference>
<evidence type="ECO:0000256" key="7">
    <source>
        <dbReference type="RuleBase" id="RU361270"/>
    </source>
</evidence>
<comment type="similarity">
    <text evidence="3 7">Belongs to the transthyretin family. 5-hydroxyisourate hydrolase subfamily.</text>
</comment>
<dbReference type="Proteomes" id="UP000295444">
    <property type="component" value="Unassembled WGS sequence"/>
</dbReference>
<dbReference type="PANTHER" id="PTHR10395:SF7">
    <property type="entry name" value="5-HYDROXYISOURATE HYDROLASE"/>
    <property type="match status" value="1"/>
</dbReference>
<dbReference type="CDD" id="cd05822">
    <property type="entry name" value="TLP_HIUase"/>
    <property type="match status" value="1"/>
</dbReference>
<dbReference type="InterPro" id="IPR036817">
    <property type="entry name" value="Transthyretin/HIU_hydrolase_sf"/>
</dbReference>
<sequence>MTATLSTHVLDTAKGMPASGIAVRLETLDGVQLAGGHTDHDGRLRDWAPPLTPGVYRLVFDTHAYLGDTGFYPEVVVTFRIADGTHHHVPLLISPFGYSTYRGS</sequence>
<dbReference type="GO" id="GO:0006144">
    <property type="term" value="P:purine nucleobase metabolic process"/>
    <property type="evidence" value="ECO:0007669"/>
    <property type="project" value="UniProtKB-KW"/>
</dbReference>
<evidence type="ECO:0000256" key="3">
    <source>
        <dbReference type="ARBA" id="ARBA00009850"/>
    </source>
</evidence>
<dbReference type="NCBIfam" id="TIGR02962">
    <property type="entry name" value="hdxy_isourate"/>
    <property type="match status" value="1"/>
</dbReference>
<evidence type="ECO:0000313" key="10">
    <source>
        <dbReference type="Proteomes" id="UP000295444"/>
    </source>
</evidence>